<evidence type="ECO:0000256" key="1">
    <source>
        <dbReference type="ARBA" id="ARBA00008987"/>
    </source>
</evidence>
<dbReference type="NCBIfam" id="TIGR01068">
    <property type="entry name" value="thioredoxin"/>
    <property type="match status" value="1"/>
</dbReference>
<dbReference type="GO" id="GO:0045454">
    <property type="term" value="P:cell redox homeostasis"/>
    <property type="evidence" value="ECO:0007669"/>
    <property type="project" value="TreeGrafter"/>
</dbReference>
<dbReference type="InterPro" id="IPR013766">
    <property type="entry name" value="Thioredoxin_domain"/>
</dbReference>
<reference evidence="7" key="1">
    <citation type="submission" date="2020-03" db="EMBL/GenBank/DDBJ databases">
        <title>Transcriptomic Profiling of the Digestive Tract of the Rat Flea, Xenopsylla cheopis, Following Blood Feeding and Infection with Yersinia pestis.</title>
        <authorList>
            <person name="Bland D.M."/>
            <person name="Martens C.A."/>
            <person name="Virtaneva K."/>
            <person name="Kanakabandi K."/>
            <person name="Long D."/>
            <person name="Rosenke R."/>
            <person name="Saturday G.A."/>
            <person name="Hoyt F.H."/>
            <person name="Bruno D.P."/>
            <person name="Ribeiro J.M.C."/>
            <person name="Hinnebusch J."/>
        </authorList>
    </citation>
    <scope>NUCLEOTIDE SEQUENCE</scope>
</reference>
<dbReference type="PANTHER" id="PTHR43601">
    <property type="entry name" value="THIOREDOXIN, MITOCHONDRIAL"/>
    <property type="match status" value="1"/>
</dbReference>
<evidence type="ECO:0000256" key="3">
    <source>
        <dbReference type="ARBA" id="ARBA00022982"/>
    </source>
</evidence>
<dbReference type="GO" id="GO:0005739">
    <property type="term" value="C:mitochondrion"/>
    <property type="evidence" value="ECO:0007669"/>
    <property type="project" value="TreeGrafter"/>
</dbReference>
<dbReference type="PROSITE" id="PS51352">
    <property type="entry name" value="THIOREDOXIN_2"/>
    <property type="match status" value="1"/>
</dbReference>
<keyword evidence="2" id="KW-0813">Transport</keyword>
<proteinExistence type="inferred from homology"/>
<protein>
    <submittedName>
        <fullName evidence="7">Putative thioredoxin darlingi</fullName>
    </submittedName>
</protein>
<evidence type="ECO:0000256" key="4">
    <source>
        <dbReference type="ARBA" id="ARBA00023157"/>
    </source>
</evidence>
<evidence type="ECO:0000259" key="6">
    <source>
        <dbReference type="PROSITE" id="PS51352"/>
    </source>
</evidence>
<dbReference type="FunFam" id="3.40.30.10:FF:000001">
    <property type="entry name" value="Thioredoxin"/>
    <property type="match status" value="1"/>
</dbReference>
<feature type="domain" description="Thioredoxin" evidence="6">
    <location>
        <begin position="14"/>
        <end position="137"/>
    </location>
</feature>
<dbReference type="Pfam" id="PF00085">
    <property type="entry name" value="Thioredoxin"/>
    <property type="match status" value="1"/>
</dbReference>
<dbReference type="EMBL" id="GIIL01005601">
    <property type="protein sequence ID" value="NOV49327.1"/>
    <property type="molecule type" value="Transcribed_RNA"/>
</dbReference>
<keyword evidence="5" id="KW-0676">Redox-active center</keyword>
<sequence>MNCTLRSIISPLRSYSKHAIRSISSTAVKHDSYKIQDTKDFEDKVKNSKEPVIVDFFATWCNPCRMLTPRLETVIEETKGKVSLAKVDIDENTDLALDYDVASVPVLLAIKNGKVEKRLVGLQDSDVLRKWVQDVMDEKK</sequence>
<dbReference type="PANTHER" id="PTHR43601:SF3">
    <property type="entry name" value="THIOREDOXIN, MITOCHONDRIAL"/>
    <property type="match status" value="1"/>
</dbReference>
<dbReference type="InterPro" id="IPR036249">
    <property type="entry name" value="Thioredoxin-like_sf"/>
</dbReference>
<accession>A0A6M2DXH9</accession>
<name>A0A6M2DXH9_XENCH</name>
<dbReference type="AlphaFoldDB" id="A0A6M2DXH9"/>
<dbReference type="InterPro" id="IPR005746">
    <property type="entry name" value="Thioredoxin"/>
</dbReference>
<dbReference type="CDD" id="cd02947">
    <property type="entry name" value="TRX_family"/>
    <property type="match status" value="1"/>
</dbReference>
<evidence type="ECO:0000256" key="5">
    <source>
        <dbReference type="ARBA" id="ARBA00023284"/>
    </source>
</evidence>
<evidence type="ECO:0000256" key="2">
    <source>
        <dbReference type="ARBA" id="ARBA00022448"/>
    </source>
</evidence>
<organism evidence="7">
    <name type="scientific">Xenopsylla cheopis</name>
    <name type="common">Oriental rat flea</name>
    <name type="synonym">Pulex cheopis</name>
    <dbReference type="NCBI Taxonomy" id="163159"/>
    <lineage>
        <taxon>Eukaryota</taxon>
        <taxon>Metazoa</taxon>
        <taxon>Ecdysozoa</taxon>
        <taxon>Arthropoda</taxon>
        <taxon>Hexapoda</taxon>
        <taxon>Insecta</taxon>
        <taxon>Pterygota</taxon>
        <taxon>Neoptera</taxon>
        <taxon>Endopterygota</taxon>
        <taxon>Siphonaptera</taxon>
        <taxon>Pulicidae</taxon>
        <taxon>Xenopsyllinae</taxon>
        <taxon>Xenopsylla</taxon>
    </lineage>
</organism>
<keyword evidence="4" id="KW-1015">Disulfide bond</keyword>
<dbReference type="GO" id="GO:0015035">
    <property type="term" value="F:protein-disulfide reductase activity"/>
    <property type="evidence" value="ECO:0007669"/>
    <property type="project" value="InterPro"/>
</dbReference>
<dbReference type="Gene3D" id="3.40.30.10">
    <property type="entry name" value="Glutaredoxin"/>
    <property type="match status" value="1"/>
</dbReference>
<dbReference type="SUPFAM" id="SSF52833">
    <property type="entry name" value="Thioredoxin-like"/>
    <property type="match status" value="1"/>
</dbReference>
<comment type="similarity">
    <text evidence="1">Belongs to the thioredoxin family.</text>
</comment>
<keyword evidence="3" id="KW-0249">Electron transport</keyword>
<dbReference type="PRINTS" id="PR00421">
    <property type="entry name" value="THIOREDOXIN"/>
</dbReference>
<evidence type="ECO:0000313" key="7">
    <source>
        <dbReference type="EMBL" id="NOV49327.1"/>
    </source>
</evidence>